<organism evidence="1 2">
    <name type="scientific">Escherichia phage MLP1</name>
    <dbReference type="NCBI Taxonomy" id="2875839"/>
    <lineage>
        <taxon>Viruses</taxon>
        <taxon>Duplodnaviria</taxon>
        <taxon>Heunggongvirae</taxon>
        <taxon>Uroviricota</taxon>
        <taxon>Caudoviricetes</taxon>
        <taxon>Chaseviridae</taxon>
        <taxon>Cleopatravirinae</taxon>
        <taxon>Carltongylesvirus</taxon>
        <taxon>Carltongylesvirus MLP1</taxon>
    </lineage>
</organism>
<evidence type="ECO:0000313" key="2">
    <source>
        <dbReference type="Proteomes" id="UP000830970"/>
    </source>
</evidence>
<dbReference type="Proteomes" id="UP000830970">
    <property type="component" value="Segment"/>
</dbReference>
<evidence type="ECO:0000313" key="1">
    <source>
        <dbReference type="EMBL" id="UEN68363.1"/>
    </source>
</evidence>
<accession>A0AAE8YBU5</accession>
<protein>
    <submittedName>
        <fullName evidence="1">Uncharacterized protein</fullName>
    </submittedName>
</protein>
<dbReference type="RefSeq" id="YP_010844450.1">
    <property type="nucleotide sequence ID" value="NC_079176.1"/>
</dbReference>
<dbReference type="GeneID" id="80831591"/>
<dbReference type="EMBL" id="OK148439">
    <property type="protein sequence ID" value="UEN68363.1"/>
    <property type="molecule type" value="Genomic_DNA"/>
</dbReference>
<dbReference type="KEGG" id="vg:80831591"/>
<proteinExistence type="predicted"/>
<reference evidence="1" key="1">
    <citation type="submission" date="2021-09" db="EMBL/GenBank/DDBJ databases">
        <title>Characterization of novel lytic phages infecting both antibiotic-resistant Uropathogenic and intestinal Escherichia coli.</title>
        <authorList>
            <person name="Vera J."/>
            <person name="Sanchez P."/>
            <person name="Silva C."/>
            <person name="Molina R."/>
        </authorList>
    </citation>
    <scope>NUCLEOTIDE SEQUENCE</scope>
</reference>
<sequence length="54" mass="6094">MFTVHYQIVGKFENYEECNTLAEARAFAASLKDTVYVDIVDGDKEYPLVAPALH</sequence>
<keyword evidence="2" id="KW-1185">Reference proteome</keyword>
<name>A0AAE8YBU5_9CAUD</name>